<evidence type="ECO:0000256" key="3">
    <source>
        <dbReference type="ARBA" id="ARBA00022729"/>
    </source>
</evidence>
<protein>
    <recommendedName>
        <fullName evidence="5">F5/8 type C domain-containing protein</fullName>
    </recommendedName>
</protein>
<name>A0AAD8EHC4_DIPPU</name>
<reference evidence="6" key="1">
    <citation type="journal article" date="2023" name="IScience">
        <title>Live-bearing cockroach genome reveals convergent evolutionary mechanisms linked to viviparity in insects and beyond.</title>
        <authorList>
            <person name="Fouks B."/>
            <person name="Harrison M.C."/>
            <person name="Mikhailova A.A."/>
            <person name="Marchal E."/>
            <person name="English S."/>
            <person name="Carruthers M."/>
            <person name="Jennings E.C."/>
            <person name="Chiamaka E.L."/>
            <person name="Frigard R.A."/>
            <person name="Pippel M."/>
            <person name="Attardo G.M."/>
            <person name="Benoit J.B."/>
            <person name="Bornberg-Bauer E."/>
            <person name="Tobe S.S."/>
        </authorList>
    </citation>
    <scope>NUCLEOTIDE SEQUENCE</scope>
    <source>
        <tissue evidence="6">Testes</tissue>
    </source>
</reference>
<evidence type="ECO:0000259" key="5">
    <source>
        <dbReference type="PROSITE" id="PS50022"/>
    </source>
</evidence>
<feature type="domain" description="F5/8 type C" evidence="5">
    <location>
        <begin position="417"/>
        <end position="522"/>
    </location>
</feature>
<dbReference type="PROSITE" id="PS50022">
    <property type="entry name" value="FA58C_3"/>
    <property type="match status" value="2"/>
</dbReference>
<dbReference type="SUPFAM" id="SSF49785">
    <property type="entry name" value="Galactose-binding domain-like"/>
    <property type="match status" value="2"/>
</dbReference>
<evidence type="ECO:0000313" key="7">
    <source>
        <dbReference type="Proteomes" id="UP001233999"/>
    </source>
</evidence>
<dbReference type="InterPro" id="IPR000421">
    <property type="entry name" value="FA58C"/>
</dbReference>
<dbReference type="AlphaFoldDB" id="A0AAD8EHC4"/>
<gene>
    <name evidence="6" type="ORF">L9F63_027838</name>
</gene>
<proteinExistence type="predicted"/>
<keyword evidence="2" id="KW-0964">Secreted</keyword>
<reference evidence="6" key="2">
    <citation type="submission" date="2023-05" db="EMBL/GenBank/DDBJ databases">
        <authorList>
            <person name="Fouks B."/>
        </authorList>
    </citation>
    <scope>NUCLEOTIDE SEQUENCE</scope>
    <source>
        <strain evidence="6">Stay&amp;Tobe</strain>
        <tissue evidence="6">Testes</tissue>
    </source>
</reference>
<comment type="subcellular location">
    <subcellularLocation>
        <location evidence="1">Secreted</location>
    </subcellularLocation>
</comment>
<evidence type="ECO:0000256" key="4">
    <source>
        <dbReference type="ARBA" id="ARBA00023180"/>
    </source>
</evidence>
<feature type="non-terminal residue" evidence="6">
    <location>
        <position position="655"/>
    </location>
</feature>
<keyword evidence="3" id="KW-0732">Signal</keyword>
<evidence type="ECO:0000256" key="2">
    <source>
        <dbReference type="ARBA" id="ARBA00022525"/>
    </source>
</evidence>
<dbReference type="PROSITE" id="PS01285">
    <property type="entry name" value="FA58C_1"/>
    <property type="match status" value="1"/>
</dbReference>
<dbReference type="InterPro" id="IPR025155">
    <property type="entry name" value="WxxW_domain"/>
</dbReference>
<dbReference type="GO" id="GO:0005576">
    <property type="term" value="C:extracellular region"/>
    <property type="evidence" value="ECO:0007669"/>
    <property type="project" value="UniProtKB-SubCell"/>
</dbReference>
<dbReference type="Pfam" id="PF13330">
    <property type="entry name" value="Mucin2_WxxW"/>
    <property type="match status" value="1"/>
</dbReference>
<dbReference type="EMBL" id="JASPKZ010004353">
    <property type="protein sequence ID" value="KAJ9590323.1"/>
    <property type="molecule type" value="Genomic_DNA"/>
</dbReference>
<feature type="domain" description="F5/8 type C" evidence="5">
    <location>
        <begin position="549"/>
        <end position="655"/>
    </location>
</feature>
<keyword evidence="4" id="KW-0325">Glycoprotein</keyword>
<evidence type="ECO:0000313" key="6">
    <source>
        <dbReference type="EMBL" id="KAJ9590323.1"/>
    </source>
</evidence>
<dbReference type="CDD" id="cd00057">
    <property type="entry name" value="FA58C"/>
    <property type="match status" value="1"/>
</dbReference>
<evidence type="ECO:0000256" key="1">
    <source>
        <dbReference type="ARBA" id="ARBA00004613"/>
    </source>
</evidence>
<keyword evidence="7" id="KW-1185">Reference proteome</keyword>
<organism evidence="6 7">
    <name type="scientific">Diploptera punctata</name>
    <name type="common">Pacific beetle cockroach</name>
    <dbReference type="NCBI Taxonomy" id="6984"/>
    <lineage>
        <taxon>Eukaryota</taxon>
        <taxon>Metazoa</taxon>
        <taxon>Ecdysozoa</taxon>
        <taxon>Arthropoda</taxon>
        <taxon>Hexapoda</taxon>
        <taxon>Insecta</taxon>
        <taxon>Pterygota</taxon>
        <taxon>Neoptera</taxon>
        <taxon>Polyneoptera</taxon>
        <taxon>Dictyoptera</taxon>
        <taxon>Blattodea</taxon>
        <taxon>Blaberoidea</taxon>
        <taxon>Blaberidae</taxon>
        <taxon>Diplopterinae</taxon>
        <taxon>Diploptera</taxon>
    </lineage>
</organism>
<comment type="caution">
    <text evidence="6">The sequence shown here is derived from an EMBL/GenBank/DDBJ whole genome shotgun (WGS) entry which is preliminary data.</text>
</comment>
<feature type="non-terminal residue" evidence="6">
    <location>
        <position position="1"/>
    </location>
</feature>
<dbReference type="Gene3D" id="2.60.120.260">
    <property type="entry name" value="Galactose-binding domain-like"/>
    <property type="match status" value="2"/>
</dbReference>
<dbReference type="SMART" id="SM00231">
    <property type="entry name" value="FA58C"/>
    <property type="match status" value="1"/>
</dbReference>
<dbReference type="Proteomes" id="UP001233999">
    <property type="component" value="Unassembled WGS sequence"/>
</dbReference>
<sequence>VITPGIFPFSPRGQTPVPRVLTEPISPHTFTQPVELEYTTPLYAGGCDQGWSKWYNTPRIRHGDYENLDSLEKRGELPCLIHQIVDIECKFFKNVTSYLKGSNVTSLELLDFTESGERVICQPNKGLQCNNGDQTDRQCEDYMIRVFCSCEGATVPKTVPPFTPVITEKPTTPELTTSLCPDGEVWGCIIPCSQLCSNFEYKLKQDGYCLDSDDCITGCINQYTLQCGPESLWRDKLTCVESRDCMCVTPSGKLVKPGIPVNETDCEVCQCINNQIECDDSDCKKILTTQEILPTRSTTLKYVYMTQPTRQTIPVENQNISSVLPESTTSVFEILFSSMSTGVPHMEKTTTSTTLGRIPEITEAEEFETEEEGGGGVMENEGEEKKLKNYWFIYLIELTEPRFKFSSRQHNLPNGIWKPQHNVNEYLQVDLGQQEPIYGSVVWGSHKTDEYVTSYNVLYSNDGKSFSYVLDARGENAIFRGPADPKSKVEQYFHKPVEARYMKWIPLTWHKHIAMKVELIGCKEIPTTYEFTTTSVTPFFTQTTQLEICQDAMGLQTGILSDQQISASSVLNNDIHKFGPSQARLNNAGSWVPKPTTFGTTEWIQFDFLEPRNLTGVITQGDVNLDSWIIKFAIQYSHDGAVWNPILETGQKTKK</sequence>
<accession>A0AAD8EHC4</accession>
<dbReference type="PANTHER" id="PTHR24543">
    <property type="entry name" value="MULTICOPPER OXIDASE-RELATED"/>
    <property type="match status" value="1"/>
</dbReference>
<dbReference type="InterPro" id="IPR008979">
    <property type="entry name" value="Galactose-bd-like_sf"/>
</dbReference>
<dbReference type="Pfam" id="PF00754">
    <property type="entry name" value="F5_F8_type_C"/>
    <property type="match status" value="2"/>
</dbReference>